<dbReference type="EMBL" id="LNYW01000046">
    <property type="protein sequence ID" value="KTD59916.1"/>
    <property type="molecule type" value="Genomic_DNA"/>
</dbReference>
<feature type="domain" description="Flagellar basal-body/hook protein C-terminal" evidence="8">
    <location>
        <begin position="202"/>
        <end position="245"/>
    </location>
</feature>
<dbReference type="OrthoDB" id="9804559at2"/>
<keyword evidence="11" id="KW-1185">Reference proteome</keyword>
<evidence type="ECO:0000259" key="8">
    <source>
        <dbReference type="Pfam" id="PF06429"/>
    </source>
</evidence>
<comment type="subcellular location">
    <subcellularLocation>
        <location evidence="1 6">Bacterial flagellum basal body</location>
    </subcellularLocation>
</comment>
<dbReference type="Proteomes" id="UP000054600">
    <property type="component" value="Unassembled WGS sequence"/>
</dbReference>
<comment type="caution">
    <text evidence="10">The sequence shown here is derived from an EMBL/GenBank/DDBJ whole genome shotgun (WGS) entry which is preliminary data.</text>
</comment>
<dbReference type="InterPro" id="IPR012836">
    <property type="entry name" value="FlgF"/>
</dbReference>
<dbReference type="Pfam" id="PF00460">
    <property type="entry name" value="Flg_bb_rod"/>
    <property type="match status" value="1"/>
</dbReference>
<name>A0A0W0YSQ2_9GAMM</name>
<accession>A0A0W0YSQ2</accession>
<dbReference type="InterPro" id="IPR010930">
    <property type="entry name" value="Flg_bb/hook_C_dom"/>
</dbReference>
<comment type="similarity">
    <text evidence="2 6">Belongs to the flagella basal body rod proteins family.</text>
</comment>
<dbReference type="AlphaFoldDB" id="A0A0W0YSQ2"/>
<dbReference type="PANTHER" id="PTHR30435">
    <property type="entry name" value="FLAGELLAR PROTEIN"/>
    <property type="match status" value="1"/>
</dbReference>
<dbReference type="NCBIfam" id="TIGR02490">
    <property type="entry name" value="flgF"/>
    <property type="match status" value="1"/>
</dbReference>
<dbReference type="InterPro" id="IPR053967">
    <property type="entry name" value="LlgE_F_G-like_D1"/>
</dbReference>
<dbReference type="GO" id="GO:0030694">
    <property type="term" value="C:bacterial-type flagellum basal body, rod"/>
    <property type="evidence" value="ECO:0007669"/>
    <property type="project" value="UniProtKB-UniRule"/>
</dbReference>
<dbReference type="InterPro" id="IPR020013">
    <property type="entry name" value="Flagellar_FlgE/F/G"/>
</dbReference>
<gene>
    <name evidence="10" type="primary">flgF</name>
    <name evidence="10" type="ORF">Lsha_1666</name>
</gene>
<dbReference type="SUPFAM" id="SSF117143">
    <property type="entry name" value="Flagellar hook protein flgE"/>
    <property type="match status" value="1"/>
</dbReference>
<dbReference type="NCBIfam" id="NF009280">
    <property type="entry name" value="PRK12640.1"/>
    <property type="match status" value="1"/>
</dbReference>
<proteinExistence type="inferred from homology"/>
<keyword evidence="10" id="KW-0966">Cell projection</keyword>
<dbReference type="Pfam" id="PF22692">
    <property type="entry name" value="LlgE_F_G_D1"/>
    <property type="match status" value="1"/>
</dbReference>
<dbReference type="eggNOG" id="COG4787">
    <property type="taxonomic scope" value="Bacteria"/>
</dbReference>
<protein>
    <recommendedName>
        <fullName evidence="5 6">Flagellar basal-body rod protein FlgF</fullName>
    </recommendedName>
</protein>
<sequence length="249" mass="26368">MEPILYSALTGGRADFKKQEMIANNLANVNTPGFKADLYQAQTMYMTRADGTQSNDGHSFVVQVANGVDFTPGEIMTTGRDLDVAIDGDGWMAVRDNQGRESYTRGGSLRLDVNGRLVTSSGKVVLGDGGPISIPPAKSIEIGNDGTISIVPLEGDVKSLAILDRIKFVKLDRNNVTKNEEGLLQIAQGGNPAADGTVKVVGGALEGSNVNAVEQMVGMISAGREFEAHMKLMTTVDENGAKLAQVLQV</sequence>
<evidence type="ECO:0000313" key="11">
    <source>
        <dbReference type="Proteomes" id="UP000054600"/>
    </source>
</evidence>
<feature type="domain" description="Flagellar hook protein FlgE/F/G-like D1" evidence="9">
    <location>
        <begin position="85"/>
        <end position="149"/>
    </location>
</feature>
<evidence type="ECO:0000256" key="3">
    <source>
        <dbReference type="ARBA" id="ARBA00023143"/>
    </source>
</evidence>
<dbReference type="NCBIfam" id="TIGR03506">
    <property type="entry name" value="FlgEFG_subfam"/>
    <property type="match status" value="1"/>
</dbReference>
<evidence type="ECO:0000259" key="7">
    <source>
        <dbReference type="Pfam" id="PF00460"/>
    </source>
</evidence>
<evidence type="ECO:0000256" key="6">
    <source>
        <dbReference type="RuleBase" id="RU362116"/>
    </source>
</evidence>
<dbReference type="InterPro" id="IPR001444">
    <property type="entry name" value="Flag_bb_rod_N"/>
</dbReference>
<dbReference type="GO" id="GO:0071978">
    <property type="term" value="P:bacterial-type flagellum-dependent swarming motility"/>
    <property type="evidence" value="ECO:0007669"/>
    <property type="project" value="TreeGrafter"/>
</dbReference>
<evidence type="ECO:0000256" key="4">
    <source>
        <dbReference type="ARBA" id="ARBA00038560"/>
    </source>
</evidence>
<dbReference type="RefSeq" id="WP_018576991.1">
    <property type="nucleotide sequence ID" value="NZ_KB892393.1"/>
</dbReference>
<dbReference type="Pfam" id="PF06429">
    <property type="entry name" value="Flg_bbr_C"/>
    <property type="match status" value="1"/>
</dbReference>
<evidence type="ECO:0000256" key="1">
    <source>
        <dbReference type="ARBA" id="ARBA00004117"/>
    </source>
</evidence>
<dbReference type="PANTHER" id="PTHR30435:SF18">
    <property type="entry name" value="FLAGELLAR BASAL-BODY ROD PROTEIN FLGF"/>
    <property type="match status" value="1"/>
</dbReference>
<organism evidence="10 11">
    <name type="scientific">Legionella shakespearei DSM 23087</name>
    <dbReference type="NCBI Taxonomy" id="1122169"/>
    <lineage>
        <taxon>Bacteria</taxon>
        <taxon>Pseudomonadati</taxon>
        <taxon>Pseudomonadota</taxon>
        <taxon>Gammaproteobacteria</taxon>
        <taxon>Legionellales</taxon>
        <taxon>Legionellaceae</taxon>
        <taxon>Legionella</taxon>
    </lineage>
</organism>
<keyword evidence="3 6" id="KW-0975">Bacterial flagellum</keyword>
<evidence type="ECO:0000256" key="2">
    <source>
        <dbReference type="ARBA" id="ARBA00009677"/>
    </source>
</evidence>
<feature type="domain" description="Flagellar basal body rod protein N-terminal" evidence="7">
    <location>
        <begin position="5"/>
        <end position="35"/>
    </location>
</feature>
<dbReference type="STRING" id="1122169.Lsha_1666"/>
<keyword evidence="10" id="KW-0969">Cilium</keyword>
<evidence type="ECO:0000259" key="9">
    <source>
        <dbReference type="Pfam" id="PF22692"/>
    </source>
</evidence>
<keyword evidence="10" id="KW-0282">Flagellum</keyword>
<comment type="subunit">
    <text evidence="4 6">The basal body constitutes a major portion of the flagellar organelle and consists of five rings (E,L,P,S, and M) mounted on a central rod. The rod consists of about 26 subunits of FlgG in the distal portion, and FlgB, FlgC and FlgF are thought to build up the proximal portion of the rod with about 6 subunits each.</text>
</comment>
<dbReference type="PATRIC" id="fig|1122169.6.peg.1916"/>
<reference evidence="10 11" key="1">
    <citation type="submission" date="2015-11" db="EMBL/GenBank/DDBJ databases">
        <title>Genomic analysis of 38 Legionella species identifies large and diverse effector repertoires.</title>
        <authorList>
            <person name="Burstein D."/>
            <person name="Amaro F."/>
            <person name="Zusman T."/>
            <person name="Lifshitz Z."/>
            <person name="Cohen O."/>
            <person name="Gilbert J.A."/>
            <person name="Pupko T."/>
            <person name="Shuman H.A."/>
            <person name="Segal G."/>
        </authorList>
    </citation>
    <scope>NUCLEOTIDE SEQUENCE [LARGE SCALE GENOMIC DNA]</scope>
    <source>
        <strain evidence="10 11">ATCC 49655</strain>
    </source>
</reference>
<evidence type="ECO:0000313" key="10">
    <source>
        <dbReference type="EMBL" id="KTD59916.1"/>
    </source>
</evidence>
<evidence type="ECO:0000256" key="5">
    <source>
        <dbReference type="ARBA" id="ARBA00040228"/>
    </source>
</evidence>
<dbReference type="InterPro" id="IPR037925">
    <property type="entry name" value="FlgE/F/G-like"/>
</dbReference>